<evidence type="ECO:0000256" key="1">
    <source>
        <dbReference type="SAM" id="SignalP"/>
    </source>
</evidence>
<dbReference type="PROSITE" id="PS51257">
    <property type="entry name" value="PROKAR_LIPOPROTEIN"/>
    <property type="match status" value="1"/>
</dbReference>
<gene>
    <name evidence="2" type="ORF">E8M01_01470</name>
</gene>
<accession>A0A4D7ATU0</accession>
<dbReference type="AlphaFoldDB" id="A0A4D7ATU0"/>
<proteinExistence type="predicted"/>
<evidence type="ECO:0000313" key="2">
    <source>
        <dbReference type="EMBL" id="QCI63025.1"/>
    </source>
</evidence>
<dbReference type="KEGG" id="pstg:E8M01_01470"/>
<protein>
    <recommendedName>
        <fullName evidence="4">Lipoprotein</fullName>
    </recommendedName>
</protein>
<reference evidence="2 3" key="1">
    <citation type="submission" date="2019-04" db="EMBL/GenBank/DDBJ databases">
        <title>Phreatobacter aquaticus sp. nov.</title>
        <authorList>
            <person name="Choi A."/>
        </authorList>
    </citation>
    <scope>NUCLEOTIDE SEQUENCE [LARGE SCALE GENOMIC DNA]</scope>
    <source>
        <strain evidence="2 3">KCTC 52518</strain>
    </source>
</reference>
<sequence>MQGLVRPALVAAILGLAGCAQLATEATPPGPQPPASPWAIERQVARCRLTQSGGTQSSQAGGGGLFIGGSVTAISRTVTPETEGCPAILALTDEDVGEIRTLVQATGASSRGLDTNWRSRTGLRRDMTLSVYPETGGNRACRIVSATLVVFDGPVAAFVGAPPPVTLDEQRLCRAPSGAWEPL</sequence>
<organism evidence="2 3">
    <name type="scientific">Phreatobacter stygius</name>
    <dbReference type="NCBI Taxonomy" id="1940610"/>
    <lineage>
        <taxon>Bacteria</taxon>
        <taxon>Pseudomonadati</taxon>
        <taxon>Pseudomonadota</taxon>
        <taxon>Alphaproteobacteria</taxon>
        <taxon>Hyphomicrobiales</taxon>
        <taxon>Phreatobacteraceae</taxon>
        <taxon>Phreatobacter</taxon>
    </lineage>
</organism>
<dbReference type="OrthoDB" id="8479999at2"/>
<evidence type="ECO:0008006" key="4">
    <source>
        <dbReference type="Google" id="ProtNLM"/>
    </source>
</evidence>
<feature type="signal peptide" evidence="1">
    <location>
        <begin position="1"/>
        <end position="22"/>
    </location>
</feature>
<dbReference type="Proteomes" id="UP000298781">
    <property type="component" value="Chromosome"/>
</dbReference>
<evidence type="ECO:0000313" key="3">
    <source>
        <dbReference type="Proteomes" id="UP000298781"/>
    </source>
</evidence>
<keyword evidence="1" id="KW-0732">Signal</keyword>
<name>A0A4D7ATU0_9HYPH</name>
<dbReference type="EMBL" id="CP039690">
    <property type="protein sequence ID" value="QCI63025.1"/>
    <property type="molecule type" value="Genomic_DNA"/>
</dbReference>
<keyword evidence="3" id="KW-1185">Reference proteome</keyword>
<dbReference type="RefSeq" id="WP_136958488.1">
    <property type="nucleotide sequence ID" value="NZ_CP039690.1"/>
</dbReference>
<feature type="chain" id="PRO_5020648138" description="Lipoprotein" evidence="1">
    <location>
        <begin position="23"/>
        <end position="183"/>
    </location>
</feature>